<dbReference type="Gene3D" id="3.20.10.10">
    <property type="entry name" value="D-amino Acid Aminotransferase, subunit A, domain 2"/>
    <property type="match status" value="1"/>
</dbReference>
<gene>
    <name evidence="7" type="ORF">FHX74_002547</name>
</gene>
<dbReference type="SUPFAM" id="SSF56752">
    <property type="entry name" value="D-aminoacid aminotransferase-like PLP-dependent enzymes"/>
    <property type="match status" value="1"/>
</dbReference>
<dbReference type="PANTHER" id="PTHR42743:SF11">
    <property type="entry name" value="AMINODEOXYCHORISMATE LYASE"/>
    <property type="match status" value="1"/>
</dbReference>
<dbReference type="Proteomes" id="UP000523079">
    <property type="component" value="Unassembled WGS sequence"/>
</dbReference>
<dbReference type="GO" id="GO:0004084">
    <property type="term" value="F:branched-chain-amino-acid transaminase activity"/>
    <property type="evidence" value="ECO:0007669"/>
    <property type="project" value="UniProtKB-EC"/>
</dbReference>
<dbReference type="Gene3D" id="3.30.470.10">
    <property type="match status" value="1"/>
</dbReference>
<evidence type="ECO:0000256" key="4">
    <source>
        <dbReference type="RuleBase" id="RU004106"/>
    </source>
</evidence>
<dbReference type="InterPro" id="IPR050571">
    <property type="entry name" value="Class-IV_PLP-Dep_Aminotrnsfr"/>
</dbReference>
<dbReference type="PANTHER" id="PTHR42743">
    <property type="entry name" value="AMINO-ACID AMINOTRANSFERASE"/>
    <property type="match status" value="1"/>
</dbReference>
<dbReference type="InterPro" id="IPR001544">
    <property type="entry name" value="Aminotrans_IV"/>
</dbReference>
<evidence type="ECO:0000256" key="2">
    <source>
        <dbReference type="ARBA" id="ARBA00009320"/>
    </source>
</evidence>
<dbReference type="InterPro" id="IPR018300">
    <property type="entry name" value="Aminotrans_IV_CS"/>
</dbReference>
<dbReference type="GO" id="GO:0008652">
    <property type="term" value="P:amino acid biosynthetic process"/>
    <property type="evidence" value="ECO:0007669"/>
    <property type="project" value="UniProtKB-ARBA"/>
</dbReference>
<dbReference type="InterPro" id="IPR043131">
    <property type="entry name" value="BCAT-like_N"/>
</dbReference>
<protein>
    <submittedName>
        <fullName evidence="7">Branched-chain amino acid aminotransferase</fullName>
        <ecNumber evidence="7">2.6.1.42</ecNumber>
    </submittedName>
</protein>
<reference evidence="7 8" key="1">
    <citation type="submission" date="2020-07" db="EMBL/GenBank/DDBJ databases">
        <title>Sequencing the genomes of 1000 actinobacteria strains.</title>
        <authorList>
            <person name="Klenk H.-P."/>
        </authorList>
    </citation>
    <scope>NUCLEOTIDE SEQUENCE [LARGE SCALE GENOMIC DNA]</scope>
    <source>
        <strain evidence="7 8">DSM 100723</strain>
    </source>
</reference>
<comment type="similarity">
    <text evidence="2 4">Belongs to the class-IV pyridoxal-phosphate-dependent aminotransferase family.</text>
</comment>
<evidence type="ECO:0000313" key="8">
    <source>
        <dbReference type="Proteomes" id="UP000523079"/>
    </source>
</evidence>
<dbReference type="InterPro" id="IPR043132">
    <property type="entry name" value="BCAT-like_C"/>
</dbReference>
<comment type="caution">
    <text evidence="7">The sequence shown here is derived from an EMBL/GenBank/DDBJ whole genome shotgun (WGS) entry which is preliminary data.</text>
</comment>
<evidence type="ECO:0000256" key="6">
    <source>
        <dbReference type="SAM" id="MobiDB-lite"/>
    </source>
</evidence>
<organism evidence="7 8">
    <name type="scientific">Microlunatus kandeliicorticis</name>
    <dbReference type="NCBI Taxonomy" id="1759536"/>
    <lineage>
        <taxon>Bacteria</taxon>
        <taxon>Bacillati</taxon>
        <taxon>Actinomycetota</taxon>
        <taxon>Actinomycetes</taxon>
        <taxon>Propionibacteriales</taxon>
        <taxon>Propionibacteriaceae</taxon>
        <taxon>Microlunatus</taxon>
    </lineage>
</organism>
<evidence type="ECO:0000313" key="7">
    <source>
        <dbReference type="EMBL" id="MBA8794919.1"/>
    </source>
</evidence>
<feature type="compositionally biased region" description="Polar residues" evidence="6">
    <location>
        <begin position="1"/>
        <end position="15"/>
    </location>
</feature>
<keyword evidence="7" id="KW-0032">Aminotransferase</keyword>
<dbReference type="Pfam" id="PF01063">
    <property type="entry name" value="Aminotran_4"/>
    <property type="match status" value="1"/>
</dbReference>
<dbReference type="GO" id="GO:0046394">
    <property type="term" value="P:carboxylic acid biosynthetic process"/>
    <property type="evidence" value="ECO:0007669"/>
    <property type="project" value="UniProtKB-ARBA"/>
</dbReference>
<comment type="cofactor">
    <cofactor evidence="1 5">
        <name>pyridoxal 5'-phosphate</name>
        <dbReference type="ChEBI" id="CHEBI:597326"/>
    </cofactor>
</comment>
<evidence type="ECO:0000256" key="3">
    <source>
        <dbReference type="ARBA" id="ARBA00022898"/>
    </source>
</evidence>
<proteinExistence type="inferred from homology"/>
<feature type="region of interest" description="Disordered" evidence="6">
    <location>
        <begin position="1"/>
        <end position="23"/>
    </location>
</feature>
<dbReference type="RefSeq" id="WP_328823803.1">
    <property type="nucleotide sequence ID" value="NZ_JACGWT010000004.1"/>
</dbReference>
<dbReference type="EMBL" id="JACGWT010000004">
    <property type="protein sequence ID" value="MBA8794919.1"/>
    <property type="molecule type" value="Genomic_DNA"/>
</dbReference>
<evidence type="ECO:0000256" key="5">
    <source>
        <dbReference type="RuleBase" id="RU004516"/>
    </source>
</evidence>
<sequence>MSTTEMSPSSAAGSTRETDPAEASLAPITDALRVWVNGELHDRPAEARVSAVDHGLVVGDGVFEALKVVAGGPFSVQRHLDRLTRSAAALALPAPDHDLVRQGIEAVLADRDWEEGKIRITYTGGRGPLGSQAAFGPTTLVVAADSRVVSDPVATIVTVPWTRNENGAMAGIKSTSYAENVRGLAFATDRDADEAIFLNTAGHVCEGTGSNIFFVFGTGEDAEVVTPPLSAGPLRGVTRDLLLEWCPIIERDLTLEQAKAADEVFITSSLRDVQAVSRWDETSYAAVGPVTARIARTFAERSPADLEP</sequence>
<dbReference type="EC" id="2.6.1.42" evidence="7"/>
<keyword evidence="8" id="KW-1185">Reference proteome</keyword>
<dbReference type="GO" id="GO:0005829">
    <property type="term" value="C:cytosol"/>
    <property type="evidence" value="ECO:0007669"/>
    <property type="project" value="TreeGrafter"/>
</dbReference>
<keyword evidence="7" id="KW-0808">Transferase</keyword>
<keyword evidence="3 5" id="KW-0663">Pyridoxal phosphate</keyword>
<accession>A0A7W3ITE5</accession>
<dbReference type="PROSITE" id="PS00770">
    <property type="entry name" value="AA_TRANSFER_CLASS_4"/>
    <property type="match status" value="1"/>
</dbReference>
<evidence type="ECO:0000256" key="1">
    <source>
        <dbReference type="ARBA" id="ARBA00001933"/>
    </source>
</evidence>
<dbReference type="AlphaFoldDB" id="A0A7W3ITE5"/>
<dbReference type="InterPro" id="IPR036038">
    <property type="entry name" value="Aminotransferase-like"/>
</dbReference>
<name>A0A7W3ITE5_9ACTN</name>
<dbReference type="FunFam" id="3.20.10.10:FF:000002">
    <property type="entry name" value="D-alanine aminotransferase"/>
    <property type="match status" value="1"/>
</dbReference>